<dbReference type="Gene3D" id="1.25.40.10">
    <property type="entry name" value="Tetratricopeptide repeat domain"/>
    <property type="match status" value="2"/>
</dbReference>
<protein>
    <submittedName>
        <fullName evidence="3">Peptidyl-prolyl cis-trans isomerase PASTICCINO1</fullName>
    </submittedName>
</protein>
<evidence type="ECO:0000256" key="2">
    <source>
        <dbReference type="SAM" id="MobiDB-lite"/>
    </source>
</evidence>
<evidence type="ECO:0000256" key="1">
    <source>
        <dbReference type="PROSITE-ProRule" id="PRU00339"/>
    </source>
</evidence>
<feature type="repeat" description="TPR" evidence="1">
    <location>
        <begin position="115"/>
        <end position="148"/>
    </location>
</feature>
<dbReference type="Proteomes" id="UP000030645">
    <property type="component" value="Unassembled WGS sequence"/>
</dbReference>
<feature type="compositionally biased region" description="Polar residues" evidence="2">
    <location>
        <begin position="229"/>
        <end position="238"/>
    </location>
</feature>
<keyword evidence="3" id="KW-0413">Isomerase</keyword>
<dbReference type="SUPFAM" id="SSF48452">
    <property type="entry name" value="TPR-like"/>
    <property type="match status" value="1"/>
</dbReference>
<dbReference type="EMBL" id="KE344271">
    <property type="protein sequence ID" value="EXB55867.1"/>
    <property type="molecule type" value="Genomic_DNA"/>
</dbReference>
<keyword evidence="1" id="KW-0802">TPR repeat</keyword>
<dbReference type="GO" id="GO:0016853">
    <property type="term" value="F:isomerase activity"/>
    <property type="evidence" value="ECO:0007669"/>
    <property type="project" value="UniProtKB-KW"/>
</dbReference>
<proteinExistence type="predicted"/>
<dbReference type="InterPro" id="IPR050754">
    <property type="entry name" value="FKBP4/5/8-like"/>
</dbReference>
<dbReference type="InterPro" id="IPR011990">
    <property type="entry name" value="TPR-like_helical_dom_sf"/>
</dbReference>
<sequence>MEYSCNLHIYSFSSVLSQHSRPSSVPEGTHVQSEIELLGFETPKDWTDMNFQSIMDDAEKIRSTGNRLFKEGKYELARAKYDKALREFNHVNPQDDEEGKVFVDTRVLDANPAHVKALYRRDMAYMAAGDFEEAMTDFQMMIKVDKSSESDAKVALLKLTQKKLMIKVDESSKPDAKAALLKLTQKEQEVERKARKQFKGLFDKKPGEISDVGTEDGGGWTRAKEQQDEQVASDSNSSEESHEAVNDPRQESWFSHILAFWETIFRSWPAKMYHFVIIMREKNVIGQFVLHVMLLSYFDYFFLNLQSI</sequence>
<dbReference type="STRING" id="981085.W9R6L5"/>
<evidence type="ECO:0000313" key="4">
    <source>
        <dbReference type="Proteomes" id="UP000030645"/>
    </source>
</evidence>
<dbReference type="SMART" id="SM00028">
    <property type="entry name" value="TPR"/>
    <property type="match status" value="2"/>
</dbReference>
<keyword evidence="4" id="KW-1185">Reference proteome</keyword>
<name>W9R6L5_9ROSA</name>
<dbReference type="PANTHER" id="PTHR46512">
    <property type="entry name" value="PEPTIDYLPROLYL ISOMERASE"/>
    <property type="match status" value="1"/>
</dbReference>
<organism evidence="3 4">
    <name type="scientific">Morus notabilis</name>
    <dbReference type="NCBI Taxonomy" id="981085"/>
    <lineage>
        <taxon>Eukaryota</taxon>
        <taxon>Viridiplantae</taxon>
        <taxon>Streptophyta</taxon>
        <taxon>Embryophyta</taxon>
        <taxon>Tracheophyta</taxon>
        <taxon>Spermatophyta</taxon>
        <taxon>Magnoliopsida</taxon>
        <taxon>eudicotyledons</taxon>
        <taxon>Gunneridae</taxon>
        <taxon>Pentapetalae</taxon>
        <taxon>rosids</taxon>
        <taxon>fabids</taxon>
        <taxon>Rosales</taxon>
        <taxon>Moraceae</taxon>
        <taxon>Moreae</taxon>
        <taxon>Morus</taxon>
    </lineage>
</organism>
<dbReference type="PANTHER" id="PTHR46512:SF8">
    <property type="entry name" value="PEPTIDYLPROLYL ISOMERASE"/>
    <property type="match status" value="1"/>
</dbReference>
<dbReference type="InterPro" id="IPR019734">
    <property type="entry name" value="TPR_rpt"/>
</dbReference>
<gene>
    <name evidence="3" type="ORF">L484_002943</name>
</gene>
<accession>W9R6L5</accession>
<dbReference type="PROSITE" id="PS50005">
    <property type="entry name" value="TPR"/>
    <property type="match status" value="1"/>
</dbReference>
<evidence type="ECO:0000313" key="3">
    <source>
        <dbReference type="EMBL" id="EXB55867.1"/>
    </source>
</evidence>
<feature type="region of interest" description="Disordered" evidence="2">
    <location>
        <begin position="204"/>
        <end position="247"/>
    </location>
</feature>
<dbReference type="AlphaFoldDB" id="W9R6L5"/>
<reference evidence="4" key="1">
    <citation type="submission" date="2013-01" db="EMBL/GenBank/DDBJ databases">
        <title>Draft Genome Sequence of a Mulberry Tree, Morus notabilis C.K. Schneid.</title>
        <authorList>
            <person name="He N."/>
            <person name="Zhao S."/>
        </authorList>
    </citation>
    <scope>NUCLEOTIDE SEQUENCE</scope>
</reference>
<dbReference type="eggNOG" id="KOG0543">
    <property type="taxonomic scope" value="Eukaryota"/>
</dbReference>